<feature type="transmembrane region" description="Helical" evidence="7">
    <location>
        <begin position="83"/>
        <end position="103"/>
    </location>
</feature>
<evidence type="ECO:0000256" key="7">
    <source>
        <dbReference type="SAM" id="Phobius"/>
    </source>
</evidence>
<organism evidence="8">
    <name type="scientific">uncultured bacterium A1Q1_fos_499</name>
    <dbReference type="NCBI Taxonomy" id="1256578"/>
    <lineage>
        <taxon>Bacteria</taxon>
        <taxon>environmental samples</taxon>
    </lineage>
</organism>
<dbReference type="Pfam" id="PF00950">
    <property type="entry name" value="ABC-3"/>
    <property type="match status" value="1"/>
</dbReference>
<dbReference type="GO" id="GO:0010043">
    <property type="term" value="P:response to zinc ion"/>
    <property type="evidence" value="ECO:0007669"/>
    <property type="project" value="TreeGrafter"/>
</dbReference>
<dbReference type="GO" id="GO:0043190">
    <property type="term" value="C:ATP-binding cassette (ABC) transporter complex"/>
    <property type="evidence" value="ECO:0007669"/>
    <property type="project" value="InterPro"/>
</dbReference>
<evidence type="ECO:0000256" key="6">
    <source>
        <dbReference type="RuleBase" id="RU003943"/>
    </source>
</evidence>
<evidence type="ECO:0000313" key="8">
    <source>
        <dbReference type="EMBL" id="AGC72479.1"/>
    </source>
</evidence>
<comment type="subcellular location">
    <subcellularLocation>
        <location evidence="6">Cell membrane</location>
        <topology evidence="6">Multi-pass membrane protein</topology>
    </subcellularLocation>
    <subcellularLocation>
        <location evidence="1">Membrane</location>
        <topology evidence="1">Multi-pass membrane protein</topology>
    </subcellularLocation>
</comment>
<feature type="transmembrane region" description="Helical" evidence="7">
    <location>
        <begin position="124"/>
        <end position="142"/>
    </location>
</feature>
<evidence type="ECO:0000256" key="2">
    <source>
        <dbReference type="ARBA" id="ARBA00008034"/>
    </source>
</evidence>
<feature type="transmembrane region" description="Helical" evidence="7">
    <location>
        <begin position="55"/>
        <end position="71"/>
    </location>
</feature>
<dbReference type="GO" id="GO:0055085">
    <property type="term" value="P:transmembrane transport"/>
    <property type="evidence" value="ECO:0007669"/>
    <property type="project" value="InterPro"/>
</dbReference>
<protein>
    <submittedName>
        <fullName evidence="8">Zinc ABC transporter, inner membrane permease protein ZnuB</fullName>
    </submittedName>
</protein>
<dbReference type="InterPro" id="IPR001626">
    <property type="entry name" value="ABC_TroCD"/>
</dbReference>
<evidence type="ECO:0000256" key="5">
    <source>
        <dbReference type="ARBA" id="ARBA00023136"/>
    </source>
</evidence>
<dbReference type="SUPFAM" id="SSF81345">
    <property type="entry name" value="ABC transporter involved in vitamin B12 uptake, BtuC"/>
    <property type="match status" value="1"/>
</dbReference>
<dbReference type="Gene3D" id="1.10.3470.10">
    <property type="entry name" value="ABC transporter involved in vitamin B12 uptake, BtuC"/>
    <property type="match status" value="1"/>
</dbReference>
<accession>L7VXV4</accession>
<dbReference type="PANTHER" id="PTHR30477:SF18">
    <property type="entry name" value="METAL TRANSPORT SYSTEM MEMBRANE PROTEIN CT_417-RELATED"/>
    <property type="match status" value="1"/>
</dbReference>
<keyword evidence="6" id="KW-0813">Transport</keyword>
<evidence type="ECO:0000256" key="1">
    <source>
        <dbReference type="ARBA" id="ARBA00004141"/>
    </source>
</evidence>
<feature type="transmembrane region" description="Helical" evidence="7">
    <location>
        <begin position="30"/>
        <end position="48"/>
    </location>
</feature>
<dbReference type="AlphaFoldDB" id="L7VXV4"/>
<name>L7VXV4_9BACT</name>
<evidence type="ECO:0000256" key="3">
    <source>
        <dbReference type="ARBA" id="ARBA00022692"/>
    </source>
</evidence>
<feature type="transmembrane region" description="Helical" evidence="7">
    <location>
        <begin position="207"/>
        <end position="230"/>
    </location>
</feature>
<proteinExistence type="inferred from homology"/>
<evidence type="ECO:0000256" key="4">
    <source>
        <dbReference type="ARBA" id="ARBA00022989"/>
    </source>
</evidence>
<comment type="similarity">
    <text evidence="2 6">Belongs to the ABC-3 integral membrane protein family.</text>
</comment>
<reference evidence="8" key="1">
    <citation type="submission" date="2012-09" db="EMBL/GenBank/DDBJ databases">
        <title>Metagenomic Characterization of a Microbial Community in Wastewater Detects High Levels of Antibiotic Resistance.</title>
        <authorList>
            <person name="Abrams M."/>
            <person name="Caldwell A."/>
            <person name="Vandaei E."/>
            <person name="Lee W."/>
            <person name="Perrott J."/>
            <person name="Khan S.Y."/>
            <person name="Ta J."/>
            <person name="Romero D."/>
            <person name="Nguyen V."/>
            <person name="Pourmand N."/>
            <person name="Ouverney C.C."/>
        </authorList>
    </citation>
    <scope>NUCLEOTIDE SEQUENCE</scope>
</reference>
<dbReference type="InterPro" id="IPR037294">
    <property type="entry name" value="ABC_BtuC-like"/>
</dbReference>
<feature type="transmembrane region" description="Helical" evidence="7">
    <location>
        <begin position="162"/>
        <end position="195"/>
    </location>
</feature>
<sequence length="269" mass="26926">MPLPALAAALLASLLCGFVGTVVVLRRLVALGGGIAHAAFGGVGFALLLGFDARLGAAGVAAIAAAALAPLRSERLARLDAAIGVLWAVGMATGMLLLSGAAHGDLDVEAILFGDLSQVRASDLALLAGFVLAMIALLLAFGRELVATAFDDEHARLQGLPVGGLSFLLLLVVALSVVALLSLVGVVLAIALLAIPPLVALRLFRSLPAIVAGGCGVGLVITLAGLAIAARNGLPTGPTIILLGGFLLGLVHLLPQRPRRPERAGEVSG</sequence>
<feature type="transmembrane region" description="Helical" evidence="7">
    <location>
        <begin position="236"/>
        <end position="254"/>
    </location>
</feature>
<keyword evidence="5 7" id="KW-0472">Membrane</keyword>
<dbReference type="EMBL" id="JX649903">
    <property type="protein sequence ID" value="AGC72479.1"/>
    <property type="molecule type" value="Genomic_DNA"/>
</dbReference>
<dbReference type="PANTHER" id="PTHR30477">
    <property type="entry name" value="ABC-TRANSPORTER METAL-BINDING PROTEIN"/>
    <property type="match status" value="1"/>
</dbReference>
<keyword evidence="3 6" id="KW-0812">Transmembrane</keyword>
<keyword evidence="4 7" id="KW-1133">Transmembrane helix</keyword>